<evidence type="ECO:0000256" key="2">
    <source>
        <dbReference type="ARBA" id="ARBA00047678"/>
    </source>
</evidence>
<dbReference type="GO" id="GO:0050136">
    <property type="term" value="F:NADH dehydrogenase (quinone) (non-electrogenic) activity"/>
    <property type="evidence" value="ECO:0007669"/>
    <property type="project" value="RHEA"/>
</dbReference>
<evidence type="ECO:0000313" key="5">
    <source>
        <dbReference type="EMBL" id="RHN65664.1"/>
    </source>
</evidence>
<dbReference type="Gene3D" id="3.40.50.360">
    <property type="match status" value="1"/>
</dbReference>
<comment type="caution">
    <text evidence="5">The sequence shown here is derived from an EMBL/GenBank/DDBJ whole genome shotgun (WGS) entry which is preliminary data.</text>
</comment>
<evidence type="ECO:0000256" key="1">
    <source>
        <dbReference type="ARBA" id="ARBA00012648"/>
    </source>
</evidence>
<name>A0A396IMU0_MEDTR</name>
<dbReference type="InterPro" id="IPR029039">
    <property type="entry name" value="Flavoprotein-like_sf"/>
</dbReference>
<dbReference type="InterPro" id="IPR050712">
    <property type="entry name" value="NAD(P)H-dep_reductase"/>
</dbReference>
<reference evidence="6" key="1">
    <citation type="journal article" date="2018" name="Nat. Plants">
        <title>Whole-genome landscape of Medicago truncatula symbiotic genes.</title>
        <authorList>
            <person name="Pecrix Y."/>
            <person name="Staton S.E."/>
            <person name="Sallet E."/>
            <person name="Lelandais-Briere C."/>
            <person name="Moreau S."/>
            <person name="Carrere S."/>
            <person name="Blein T."/>
            <person name="Jardinaud M.F."/>
            <person name="Latrasse D."/>
            <person name="Zouine M."/>
            <person name="Zahm M."/>
            <person name="Kreplak J."/>
            <person name="Mayjonade B."/>
            <person name="Satge C."/>
            <person name="Perez M."/>
            <person name="Cauet S."/>
            <person name="Marande W."/>
            <person name="Chantry-Darmon C."/>
            <person name="Lopez-Roques C."/>
            <person name="Bouchez O."/>
            <person name="Berard A."/>
            <person name="Debelle F."/>
            <person name="Munos S."/>
            <person name="Bendahmane A."/>
            <person name="Berges H."/>
            <person name="Niebel A."/>
            <person name="Buitink J."/>
            <person name="Frugier F."/>
            <person name="Benhamed M."/>
            <person name="Crespi M."/>
            <person name="Gouzy J."/>
            <person name="Gamas P."/>
        </authorList>
    </citation>
    <scope>NUCLEOTIDE SEQUENCE [LARGE SCALE GENOMIC DNA]</scope>
    <source>
        <strain evidence="6">cv. Jemalong A17</strain>
    </source>
</reference>
<keyword evidence="5" id="KW-0560">Oxidoreductase</keyword>
<dbReference type="GO" id="GO:0008753">
    <property type="term" value="F:NADPH dehydrogenase (quinone) activity"/>
    <property type="evidence" value="ECO:0007669"/>
    <property type="project" value="RHEA"/>
</dbReference>
<comment type="catalytic activity">
    <reaction evidence="3">
        <text>a quinone + NADPH + H(+) = a quinol + NADP(+)</text>
        <dbReference type="Rhea" id="RHEA:46164"/>
        <dbReference type="ChEBI" id="CHEBI:15378"/>
        <dbReference type="ChEBI" id="CHEBI:24646"/>
        <dbReference type="ChEBI" id="CHEBI:57783"/>
        <dbReference type="ChEBI" id="CHEBI:58349"/>
        <dbReference type="ChEBI" id="CHEBI:132124"/>
        <dbReference type="EC" id="1.6.5.2"/>
    </reaction>
</comment>
<evidence type="ECO:0000259" key="4">
    <source>
        <dbReference type="Pfam" id="PF03358"/>
    </source>
</evidence>
<protein>
    <recommendedName>
        <fullName evidence="1">NAD(P)H dehydrogenase (quinone)</fullName>
        <ecNumber evidence="1">1.6.5.2</ecNumber>
    </recommendedName>
</protein>
<dbReference type="PANTHER" id="PTHR30543:SF21">
    <property type="entry name" value="NAD(P)H-DEPENDENT FMN REDUCTASE LOT6"/>
    <property type="match status" value="1"/>
</dbReference>
<evidence type="ECO:0000313" key="6">
    <source>
        <dbReference type="Proteomes" id="UP000265566"/>
    </source>
</evidence>
<dbReference type="Gramene" id="rna13532">
    <property type="protein sequence ID" value="RHN65664.1"/>
    <property type="gene ID" value="gene13532"/>
</dbReference>
<evidence type="ECO:0000256" key="3">
    <source>
        <dbReference type="ARBA" id="ARBA00048983"/>
    </source>
</evidence>
<dbReference type="AlphaFoldDB" id="A0A396IMU0"/>
<dbReference type="InterPro" id="IPR005025">
    <property type="entry name" value="FMN_Rdtase-like_dom"/>
</dbReference>
<dbReference type="Pfam" id="PF03358">
    <property type="entry name" value="FMN_red"/>
    <property type="match status" value="1"/>
</dbReference>
<dbReference type="EC" id="1.6.5.2" evidence="1"/>
<feature type="domain" description="NADPH-dependent FMN reductase-like" evidence="4">
    <location>
        <begin position="2"/>
        <end position="83"/>
    </location>
</feature>
<dbReference type="Proteomes" id="UP000265566">
    <property type="component" value="Chromosome 3"/>
</dbReference>
<comment type="catalytic activity">
    <reaction evidence="2">
        <text>a quinone + NADH + H(+) = a quinol + NAD(+)</text>
        <dbReference type="Rhea" id="RHEA:46160"/>
        <dbReference type="ChEBI" id="CHEBI:15378"/>
        <dbReference type="ChEBI" id="CHEBI:24646"/>
        <dbReference type="ChEBI" id="CHEBI:57540"/>
        <dbReference type="ChEBI" id="CHEBI:57945"/>
        <dbReference type="ChEBI" id="CHEBI:132124"/>
        <dbReference type="EC" id="1.6.5.2"/>
    </reaction>
</comment>
<sequence>MLNTDHEVDGTYPTEAEVFCQKVLEANSYLFAYPDYNYSITRIVSLAPLKNALDWGSRPSNVWAGKAAAAVSAVGGGRRAQFLLCQIDR</sequence>
<gene>
    <name evidence="5" type="ORF">MtrunA17_Chr3g0082411</name>
</gene>
<accession>A0A396IMU0</accession>
<dbReference type="SUPFAM" id="SSF52218">
    <property type="entry name" value="Flavoproteins"/>
    <property type="match status" value="1"/>
</dbReference>
<dbReference type="EMBL" id="PSQE01000003">
    <property type="protein sequence ID" value="RHN65664.1"/>
    <property type="molecule type" value="Genomic_DNA"/>
</dbReference>
<dbReference type="PANTHER" id="PTHR30543">
    <property type="entry name" value="CHROMATE REDUCTASE"/>
    <property type="match status" value="1"/>
</dbReference>
<proteinExistence type="predicted"/>
<organism evidence="5 6">
    <name type="scientific">Medicago truncatula</name>
    <name type="common">Barrel medic</name>
    <name type="synonym">Medicago tribuloides</name>
    <dbReference type="NCBI Taxonomy" id="3880"/>
    <lineage>
        <taxon>Eukaryota</taxon>
        <taxon>Viridiplantae</taxon>
        <taxon>Streptophyta</taxon>
        <taxon>Embryophyta</taxon>
        <taxon>Tracheophyta</taxon>
        <taxon>Spermatophyta</taxon>
        <taxon>Magnoliopsida</taxon>
        <taxon>eudicotyledons</taxon>
        <taxon>Gunneridae</taxon>
        <taxon>Pentapetalae</taxon>
        <taxon>rosids</taxon>
        <taxon>fabids</taxon>
        <taxon>Fabales</taxon>
        <taxon>Fabaceae</taxon>
        <taxon>Papilionoideae</taxon>
        <taxon>50 kb inversion clade</taxon>
        <taxon>NPAAA clade</taxon>
        <taxon>Hologalegina</taxon>
        <taxon>IRL clade</taxon>
        <taxon>Trifolieae</taxon>
        <taxon>Medicago</taxon>
    </lineage>
</organism>